<evidence type="ECO:0000313" key="3">
    <source>
        <dbReference type="Proteomes" id="UP000254869"/>
    </source>
</evidence>
<accession>A0A370HY57</accession>
<sequence length="135" mass="15242">MPEISPRDLVEQLFRGLAARDADAFAEYMDADGVVEFPYTLPDLPSRVQGRDAIREFLAAAWQNPVGEVHETFPHVYETVDPELFFVENEVDRTLPNAPRQRVPASINVVRVRNGKVTLFRDYLDTARLAGLLGD</sequence>
<dbReference type="Gene3D" id="3.10.450.50">
    <property type="match status" value="1"/>
</dbReference>
<dbReference type="Pfam" id="PF12680">
    <property type="entry name" value="SnoaL_2"/>
    <property type="match status" value="1"/>
</dbReference>
<reference evidence="2 3" key="1">
    <citation type="submission" date="2018-07" db="EMBL/GenBank/DDBJ databases">
        <title>Genomic Encyclopedia of Type Strains, Phase IV (KMG-IV): sequencing the most valuable type-strain genomes for metagenomic binning, comparative biology and taxonomic classification.</title>
        <authorList>
            <person name="Goeker M."/>
        </authorList>
    </citation>
    <scope>NUCLEOTIDE SEQUENCE [LARGE SCALE GENOMIC DNA]</scope>
    <source>
        <strain evidence="2 3">DSM 44290</strain>
    </source>
</reference>
<evidence type="ECO:0000313" key="2">
    <source>
        <dbReference type="EMBL" id="RDI63438.1"/>
    </source>
</evidence>
<dbReference type="InterPro" id="IPR037401">
    <property type="entry name" value="SnoaL-like"/>
</dbReference>
<keyword evidence="3" id="KW-1185">Reference proteome</keyword>
<dbReference type="AlphaFoldDB" id="A0A370HY57"/>
<protein>
    <submittedName>
        <fullName evidence="2">Uncharacterized protein (TIGR02246 family)</fullName>
    </submittedName>
</protein>
<feature type="domain" description="SnoaL-like" evidence="1">
    <location>
        <begin position="10"/>
        <end position="118"/>
    </location>
</feature>
<dbReference type="InterPro" id="IPR032710">
    <property type="entry name" value="NTF2-like_dom_sf"/>
</dbReference>
<comment type="caution">
    <text evidence="2">The sequence shown here is derived from an EMBL/GenBank/DDBJ whole genome shotgun (WGS) entry which is preliminary data.</text>
</comment>
<dbReference type="EMBL" id="QQBC01000010">
    <property type="protein sequence ID" value="RDI63438.1"/>
    <property type="molecule type" value="Genomic_DNA"/>
</dbReference>
<dbReference type="STRING" id="1210086.GCA_001613105_07152"/>
<organism evidence="2 3">
    <name type="scientific">Nocardia pseudobrasiliensis</name>
    <dbReference type="NCBI Taxonomy" id="45979"/>
    <lineage>
        <taxon>Bacteria</taxon>
        <taxon>Bacillati</taxon>
        <taxon>Actinomycetota</taxon>
        <taxon>Actinomycetes</taxon>
        <taxon>Mycobacteriales</taxon>
        <taxon>Nocardiaceae</taxon>
        <taxon>Nocardia</taxon>
    </lineage>
</organism>
<dbReference type="RefSeq" id="WP_068007149.1">
    <property type="nucleotide sequence ID" value="NZ_QQBC01000010.1"/>
</dbReference>
<dbReference type="SUPFAM" id="SSF54427">
    <property type="entry name" value="NTF2-like"/>
    <property type="match status" value="1"/>
</dbReference>
<name>A0A370HY57_9NOCA</name>
<proteinExistence type="predicted"/>
<dbReference type="Proteomes" id="UP000254869">
    <property type="component" value="Unassembled WGS sequence"/>
</dbReference>
<gene>
    <name evidence="2" type="ORF">DFR76_110135</name>
</gene>
<evidence type="ECO:0000259" key="1">
    <source>
        <dbReference type="Pfam" id="PF12680"/>
    </source>
</evidence>